<accession>A0ABQ0DHV4</accession>
<proteinExistence type="predicted"/>
<dbReference type="EMBL" id="BAAFRS010000110">
    <property type="protein sequence ID" value="GAB1222435.1"/>
    <property type="molecule type" value="Genomic_DNA"/>
</dbReference>
<dbReference type="SMART" id="SM00367">
    <property type="entry name" value="LRR_CC"/>
    <property type="match status" value="9"/>
</dbReference>
<organism evidence="1 2">
    <name type="scientific">Entamoeba nuttalli</name>
    <dbReference type="NCBI Taxonomy" id="412467"/>
    <lineage>
        <taxon>Eukaryota</taxon>
        <taxon>Amoebozoa</taxon>
        <taxon>Evosea</taxon>
        <taxon>Archamoebae</taxon>
        <taxon>Mastigamoebida</taxon>
        <taxon>Entamoebidae</taxon>
        <taxon>Entamoeba</taxon>
    </lineage>
</organism>
<gene>
    <name evidence="1" type="ORF">ENUP19_0110G0004</name>
</gene>
<dbReference type="Gene3D" id="3.80.10.10">
    <property type="entry name" value="Ribonuclease Inhibitor"/>
    <property type="match status" value="4"/>
</dbReference>
<evidence type="ECO:0008006" key="3">
    <source>
        <dbReference type="Google" id="ProtNLM"/>
    </source>
</evidence>
<sequence length="666" mass="74957">MQRDNPNNMKRMRRKMMSLNIPTRPFLLTENTGSIIPTLSEIILDSFGRFEQNFSSQQEQTPIALPPVLATKLIYRISNNPNASESDLNIILFRILSSGTPLQIIDLHHTHLLTKFTCMNLSQLCNNVSVTTLNISYATGISSESLKVLFRSFKQLKYLNTEACVGFDDNAFISLLTIHPPLEVIVISNCPKISDKSVIELKNINSLISFKANNIQLTISSISVLHGLKEIELMGNNCLDDQCLLKISQLNPDLTRICFGNSRLSDEALQRLLQQLNGNLISLNLSGCTRAGPMTLAQLFNSQFKLKYLNLANCFGINGDSILESYHPMFRSTLFRWLEEIEYLNISGCIRLSEEFITTMLIASPQLRSLILDDTAVTDQCLQEFIQSSITYNQTVRRSIHTPGMKVHPLTLSLKRCIRLTDNAYTNLFQTRGVDLISLNLSFCNSLSSLSLNVFSLYSNTLTSFYASNNDMISEYSWLKFIASCPQLRVLFLSNNRGITNEVINQIRISCPLISHLDISSCLSINQFVIPILCKMQSLEYIDISFDVMINEDGIISLVNSLTRLSTFCMQGIAFKQSYLFTEEAQWLNSLKLNFIPMCGDDVMRNIASYCPLLTSVELRMCSGVTDNGIEMLLQKCTKISHLVLGGTSISQFKMMELVGRGLFIA</sequence>
<dbReference type="SUPFAM" id="SSF52047">
    <property type="entry name" value="RNI-like"/>
    <property type="match status" value="2"/>
</dbReference>
<dbReference type="PANTHER" id="PTHR13318">
    <property type="entry name" value="PARTNER OF PAIRED, ISOFORM B-RELATED"/>
    <property type="match status" value="1"/>
</dbReference>
<name>A0ABQ0DHV4_9EUKA</name>
<dbReference type="InterPro" id="IPR006553">
    <property type="entry name" value="Leu-rich_rpt_Cys-con_subtyp"/>
</dbReference>
<reference evidence="1 2" key="1">
    <citation type="journal article" date="2019" name="PLoS Negl. Trop. Dis.">
        <title>Whole genome sequencing of Entamoeba nuttalli reveals mammalian host-related molecular signatures and a novel octapeptide-repeat surface protein.</title>
        <authorList>
            <person name="Tanaka M."/>
            <person name="Makiuchi T."/>
            <person name="Komiyama T."/>
            <person name="Shiina T."/>
            <person name="Osaki K."/>
            <person name="Tachibana H."/>
        </authorList>
    </citation>
    <scope>NUCLEOTIDE SEQUENCE [LARGE SCALE GENOMIC DNA]</scope>
    <source>
        <strain evidence="1 2">P19-061405</strain>
    </source>
</reference>
<keyword evidence="2" id="KW-1185">Reference proteome</keyword>
<protein>
    <recommendedName>
        <fullName evidence="3">Leucine-rich repeat containing protein</fullName>
    </recommendedName>
</protein>
<dbReference type="InterPro" id="IPR032675">
    <property type="entry name" value="LRR_dom_sf"/>
</dbReference>
<evidence type="ECO:0000313" key="2">
    <source>
        <dbReference type="Proteomes" id="UP001628156"/>
    </source>
</evidence>
<comment type="caution">
    <text evidence="1">The sequence shown here is derived from an EMBL/GenBank/DDBJ whole genome shotgun (WGS) entry which is preliminary data.</text>
</comment>
<dbReference type="Proteomes" id="UP001628156">
    <property type="component" value="Unassembled WGS sequence"/>
</dbReference>
<evidence type="ECO:0000313" key="1">
    <source>
        <dbReference type="EMBL" id="GAB1222435.1"/>
    </source>
</evidence>